<reference evidence="1" key="2">
    <citation type="journal article" date="2015" name="Fish Shellfish Immunol.">
        <title>Early steps in the European eel (Anguilla anguilla)-Vibrio vulnificus interaction in the gills: Role of the RtxA13 toxin.</title>
        <authorList>
            <person name="Callol A."/>
            <person name="Pajuelo D."/>
            <person name="Ebbesson L."/>
            <person name="Teles M."/>
            <person name="MacKenzie S."/>
            <person name="Amaro C."/>
        </authorList>
    </citation>
    <scope>NUCLEOTIDE SEQUENCE</scope>
</reference>
<protein>
    <submittedName>
        <fullName evidence="1">Uncharacterized protein</fullName>
    </submittedName>
</protein>
<proteinExistence type="predicted"/>
<evidence type="ECO:0000313" key="1">
    <source>
        <dbReference type="EMBL" id="JAH82737.1"/>
    </source>
</evidence>
<name>A0A0E9VXE3_ANGAN</name>
<dbReference type="AlphaFoldDB" id="A0A0E9VXE3"/>
<reference evidence="1" key="1">
    <citation type="submission" date="2014-11" db="EMBL/GenBank/DDBJ databases">
        <authorList>
            <person name="Amaro Gonzalez C."/>
        </authorList>
    </citation>
    <scope>NUCLEOTIDE SEQUENCE</scope>
</reference>
<sequence>MKRAGLHPSAILQKHFVICLFWENKRASS</sequence>
<dbReference type="EMBL" id="GBXM01025840">
    <property type="protein sequence ID" value="JAH82737.1"/>
    <property type="molecule type" value="Transcribed_RNA"/>
</dbReference>
<accession>A0A0E9VXE3</accession>
<organism evidence="1">
    <name type="scientific">Anguilla anguilla</name>
    <name type="common">European freshwater eel</name>
    <name type="synonym">Muraena anguilla</name>
    <dbReference type="NCBI Taxonomy" id="7936"/>
    <lineage>
        <taxon>Eukaryota</taxon>
        <taxon>Metazoa</taxon>
        <taxon>Chordata</taxon>
        <taxon>Craniata</taxon>
        <taxon>Vertebrata</taxon>
        <taxon>Euteleostomi</taxon>
        <taxon>Actinopterygii</taxon>
        <taxon>Neopterygii</taxon>
        <taxon>Teleostei</taxon>
        <taxon>Anguilliformes</taxon>
        <taxon>Anguillidae</taxon>
        <taxon>Anguilla</taxon>
    </lineage>
</organism>